<keyword evidence="4" id="KW-1185">Reference proteome</keyword>
<comment type="caution">
    <text evidence="3">The sequence shown here is derived from an EMBL/GenBank/DDBJ whole genome shotgun (WGS) entry which is preliminary data.</text>
</comment>
<dbReference type="InterPro" id="IPR047216">
    <property type="entry name" value="Endonuclease_DUF559_bact"/>
</dbReference>
<organism evidence="3 4">
    <name type="scientific">Pelagerythrobacter aerophilus</name>
    <dbReference type="NCBI Taxonomy" id="2306995"/>
    <lineage>
        <taxon>Bacteria</taxon>
        <taxon>Pseudomonadati</taxon>
        <taxon>Pseudomonadota</taxon>
        <taxon>Alphaproteobacteria</taxon>
        <taxon>Sphingomonadales</taxon>
        <taxon>Erythrobacteraceae</taxon>
        <taxon>Pelagerythrobacter</taxon>
    </lineage>
</organism>
<evidence type="ECO:0000256" key="1">
    <source>
        <dbReference type="SAM" id="MobiDB-lite"/>
    </source>
</evidence>
<dbReference type="Proteomes" id="UP000285092">
    <property type="component" value="Unassembled WGS sequence"/>
</dbReference>
<reference evidence="3 4" key="1">
    <citation type="submission" date="2018-08" db="EMBL/GenBank/DDBJ databases">
        <title>Altererythrobacter sp.Ery1 and Ery12, the genome sequencing of novel strains in genus Alterythrobacter.</title>
        <authorList>
            <person name="Cheng H."/>
            <person name="Wu Y.-H."/>
            <person name="Fang C."/>
            <person name="Xu X.-W."/>
        </authorList>
    </citation>
    <scope>NUCLEOTIDE SEQUENCE [LARGE SCALE GENOMIC DNA]</scope>
    <source>
        <strain evidence="3 4">Ery1</strain>
    </source>
</reference>
<dbReference type="Pfam" id="PF04480">
    <property type="entry name" value="DUF559"/>
    <property type="match status" value="1"/>
</dbReference>
<dbReference type="AlphaFoldDB" id="A0A418NFK4"/>
<name>A0A418NFK4_9SPHN</name>
<feature type="region of interest" description="Disordered" evidence="1">
    <location>
        <begin position="1"/>
        <end position="46"/>
    </location>
</feature>
<dbReference type="InterPro" id="IPR011335">
    <property type="entry name" value="Restrct_endonuc-II-like"/>
</dbReference>
<proteinExistence type="predicted"/>
<dbReference type="SUPFAM" id="SSF52980">
    <property type="entry name" value="Restriction endonuclease-like"/>
    <property type="match status" value="1"/>
</dbReference>
<protein>
    <submittedName>
        <fullName evidence="3">DUF559 domain-containing protein</fullName>
    </submittedName>
</protein>
<accession>A0A418NFK4</accession>
<dbReference type="PANTHER" id="PTHR38590">
    <property type="entry name" value="BLL0828 PROTEIN"/>
    <property type="match status" value="1"/>
</dbReference>
<sequence length="212" mass="23069">MPPPQRKSLGRIDCRSQSSPTTCVGEGDRSRSEWWRGPLSRPAKPTRTVKRAKRLRREMSLPEVLLWQQLRSSPRGLRFRKQHPAGRYVLDFFCARANLAIEIDGLAHDMGDRPARDEERDAWLRERRIGTLRILASDVLADATAVAEGILALAEERLVMMGKKASPSAAGAAATSPTQVVGEDSTAANPPHRLAMGRGTAREAGGAGAAGN</sequence>
<gene>
    <name evidence="3" type="ORF">D2V04_11270</name>
</gene>
<feature type="domain" description="DUF559" evidence="2">
    <location>
        <begin position="48"/>
        <end position="152"/>
    </location>
</feature>
<feature type="region of interest" description="Disordered" evidence="1">
    <location>
        <begin position="166"/>
        <end position="212"/>
    </location>
</feature>
<dbReference type="EMBL" id="QXFK01000018">
    <property type="protein sequence ID" value="RIV76740.1"/>
    <property type="molecule type" value="Genomic_DNA"/>
</dbReference>
<feature type="compositionally biased region" description="Low complexity" evidence="1">
    <location>
        <begin position="166"/>
        <end position="178"/>
    </location>
</feature>
<evidence type="ECO:0000313" key="3">
    <source>
        <dbReference type="EMBL" id="RIV76740.1"/>
    </source>
</evidence>
<dbReference type="OrthoDB" id="9798754at2"/>
<dbReference type="Gene3D" id="3.40.960.10">
    <property type="entry name" value="VSR Endonuclease"/>
    <property type="match status" value="1"/>
</dbReference>
<dbReference type="PANTHER" id="PTHR38590:SF1">
    <property type="entry name" value="BLL0828 PROTEIN"/>
    <property type="match status" value="1"/>
</dbReference>
<evidence type="ECO:0000259" key="2">
    <source>
        <dbReference type="Pfam" id="PF04480"/>
    </source>
</evidence>
<dbReference type="InterPro" id="IPR007569">
    <property type="entry name" value="DUF559"/>
</dbReference>
<evidence type="ECO:0000313" key="4">
    <source>
        <dbReference type="Proteomes" id="UP000285092"/>
    </source>
</evidence>